<evidence type="ECO:0000259" key="5">
    <source>
        <dbReference type="PROSITE" id="PS50126"/>
    </source>
</evidence>
<feature type="compositionally biased region" description="Low complexity" evidence="4">
    <location>
        <begin position="19"/>
        <end position="33"/>
    </location>
</feature>
<dbReference type="InterPro" id="IPR044126">
    <property type="entry name" value="S1_IF2_alpha"/>
</dbReference>
<dbReference type="CDD" id="cd04452">
    <property type="entry name" value="S1_IF2_alpha"/>
    <property type="match status" value="1"/>
</dbReference>
<comment type="caution">
    <text evidence="6">The sequence shown here is derived from an EMBL/GenBank/DDBJ whole genome shotgun (WGS) entry which is preliminary data.</text>
</comment>
<dbReference type="SMART" id="SM00316">
    <property type="entry name" value="S1"/>
    <property type="match status" value="1"/>
</dbReference>
<accession>A0ABD3R5U6</accession>
<evidence type="ECO:0000256" key="1">
    <source>
        <dbReference type="ARBA" id="ARBA00007223"/>
    </source>
</evidence>
<dbReference type="EMBL" id="JALLPB020000523">
    <property type="protein sequence ID" value="KAL3808295.1"/>
    <property type="molecule type" value="Genomic_DNA"/>
</dbReference>
<dbReference type="PANTHER" id="PTHR10602:SF0">
    <property type="entry name" value="EUKARYOTIC TRANSLATION INITIATION FACTOR 2 SUBUNIT 1"/>
    <property type="match status" value="1"/>
</dbReference>
<dbReference type="InterPro" id="IPR024055">
    <property type="entry name" value="TIF2_asu_C"/>
</dbReference>
<proteinExistence type="inferred from homology"/>
<evidence type="ECO:0000313" key="6">
    <source>
        <dbReference type="EMBL" id="KAL3808295.1"/>
    </source>
</evidence>
<dbReference type="PANTHER" id="PTHR10602">
    <property type="entry name" value="EUKARYOTIC TRANSLATION INITIATION FACTOR 2 SUBUNIT 1"/>
    <property type="match status" value="1"/>
</dbReference>
<sequence>YSATKWRNPMTPSSPPRSNPAASQHQRTTSSSTTPPPTDPSVCGLAEDKRNLDCRFYSARYPEIESLVMVNVRTIADMGAYVSLLEYNNIEGLILLSELSRRRIRSINKLIRVGRNEVAMVLRVDKDKGYIDLSKRRVSPEDVAACEDRFNKAKAVHGVLRHLAERRKLYLEELYERIAWPLYQKYGHAYDAFKLALAEESSSSSSSSSEVEEDPFASLDVPADVIEELKLYIRRRLAPQPIKIRADVEVSCFTYEGIDAIRDALFAGIAVGGGGGGDGQSSSTSSSSIKIRLIAPPIYVLSTMTLEKEAGIALLQRAIDVILQKISEKGGKMDVKMAPKAVSLKEETELQAMMERLEMENQEVAGDEPEED</sequence>
<gene>
    <name evidence="6" type="ORF">ACHAXA_009807</name>
</gene>
<evidence type="ECO:0000256" key="4">
    <source>
        <dbReference type="SAM" id="MobiDB-lite"/>
    </source>
</evidence>
<dbReference type="InterPro" id="IPR024054">
    <property type="entry name" value="TIF2_asu_middle_sf"/>
</dbReference>
<dbReference type="Gene3D" id="3.30.70.1130">
    <property type="entry name" value="EIF_2_alpha"/>
    <property type="match status" value="1"/>
</dbReference>
<dbReference type="Gene3D" id="2.40.50.140">
    <property type="entry name" value="Nucleic acid-binding proteins"/>
    <property type="match status" value="1"/>
</dbReference>
<dbReference type="FunFam" id="2.40.50.140:FF:000795">
    <property type="entry name" value="Eukaryotic translation initiation factor 2 subunit 1"/>
    <property type="match status" value="1"/>
</dbReference>
<dbReference type="SUPFAM" id="SSF50249">
    <property type="entry name" value="Nucleic acid-binding proteins"/>
    <property type="match status" value="1"/>
</dbReference>
<organism evidence="6 7">
    <name type="scientific">Cyclostephanos tholiformis</name>
    <dbReference type="NCBI Taxonomy" id="382380"/>
    <lineage>
        <taxon>Eukaryota</taxon>
        <taxon>Sar</taxon>
        <taxon>Stramenopiles</taxon>
        <taxon>Ochrophyta</taxon>
        <taxon>Bacillariophyta</taxon>
        <taxon>Coscinodiscophyceae</taxon>
        <taxon>Thalassiosirophycidae</taxon>
        <taxon>Stephanodiscales</taxon>
        <taxon>Stephanodiscaceae</taxon>
        <taxon>Cyclostephanos</taxon>
    </lineage>
</organism>
<feature type="domain" description="S1 motif" evidence="5">
    <location>
        <begin position="65"/>
        <end position="136"/>
    </location>
</feature>
<dbReference type="AlphaFoldDB" id="A0ABD3R5U6"/>
<dbReference type="Pfam" id="PF00575">
    <property type="entry name" value="S1"/>
    <property type="match status" value="1"/>
</dbReference>
<dbReference type="InterPro" id="IPR011488">
    <property type="entry name" value="TIF_2_asu"/>
</dbReference>
<evidence type="ECO:0000313" key="7">
    <source>
        <dbReference type="Proteomes" id="UP001530377"/>
    </source>
</evidence>
<dbReference type="InterPro" id="IPR003029">
    <property type="entry name" value="S1_domain"/>
</dbReference>
<feature type="region of interest" description="Disordered" evidence="4">
    <location>
        <begin position="1"/>
        <end position="44"/>
    </location>
</feature>
<reference evidence="6 7" key="1">
    <citation type="submission" date="2024-10" db="EMBL/GenBank/DDBJ databases">
        <title>Updated reference genomes for cyclostephanoid diatoms.</title>
        <authorList>
            <person name="Roberts W.R."/>
            <person name="Alverson A.J."/>
        </authorList>
    </citation>
    <scope>NUCLEOTIDE SEQUENCE [LARGE SCALE GENOMIC DNA]</scope>
    <source>
        <strain evidence="6 7">AJA228-03</strain>
    </source>
</reference>
<dbReference type="SUPFAM" id="SSF116742">
    <property type="entry name" value="eIF2alpha middle domain-like"/>
    <property type="match status" value="1"/>
</dbReference>
<dbReference type="Pfam" id="PF07541">
    <property type="entry name" value="EIF_2_alpha"/>
    <property type="match status" value="1"/>
</dbReference>
<evidence type="ECO:0000256" key="2">
    <source>
        <dbReference type="ARBA" id="ARBA00022540"/>
    </source>
</evidence>
<keyword evidence="7" id="KW-1185">Reference proteome</keyword>
<comment type="similarity">
    <text evidence="1">Belongs to the eIF-2-alpha family.</text>
</comment>
<dbReference type="PROSITE" id="PS50126">
    <property type="entry name" value="S1"/>
    <property type="match status" value="1"/>
</dbReference>
<evidence type="ECO:0000256" key="3">
    <source>
        <dbReference type="ARBA" id="ARBA00022917"/>
    </source>
</evidence>
<dbReference type="InterPro" id="IPR012340">
    <property type="entry name" value="NA-bd_OB-fold"/>
</dbReference>
<name>A0ABD3R5U6_9STRA</name>
<feature type="non-terminal residue" evidence="6">
    <location>
        <position position="1"/>
    </location>
</feature>
<keyword evidence="3" id="KW-0648">Protein biosynthesis</keyword>
<dbReference type="SUPFAM" id="SSF110993">
    <property type="entry name" value="eIF-2-alpha, C-terminal domain"/>
    <property type="match status" value="1"/>
</dbReference>
<dbReference type="Proteomes" id="UP001530377">
    <property type="component" value="Unassembled WGS sequence"/>
</dbReference>
<dbReference type="Gene3D" id="1.10.150.190">
    <property type="entry name" value="Translation initiation factor 2, subunit 1, domain 2"/>
    <property type="match status" value="1"/>
</dbReference>
<dbReference type="GO" id="GO:0003743">
    <property type="term" value="F:translation initiation factor activity"/>
    <property type="evidence" value="ECO:0007669"/>
    <property type="project" value="UniProtKB-KW"/>
</dbReference>
<protein>
    <recommendedName>
        <fullName evidence="5">S1 motif domain-containing protein</fullName>
    </recommendedName>
</protein>
<keyword evidence="2" id="KW-0396">Initiation factor</keyword>